<proteinExistence type="predicted"/>
<gene>
    <name evidence="2" type="ORF">Cch02nite_48330</name>
</gene>
<reference evidence="2 3" key="1">
    <citation type="submission" date="2021-01" db="EMBL/GenBank/DDBJ databases">
        <title>Whole genome shotgun sequence of Catellatospora chokoriensis NBRC 107358.</title>
        <authorList>
            <person name="Komaki H."/>
            <person name="Tamura T."/>
        </authorList>
    </citation>
    <scope>NUCLEOTIDE SEQUENCE [LARGE SCALE GENOMIC DNA]</scope>
    <source>
        <strain evidence="2 3">NBRC 107358</strain>
    </source>
</reference>
<evidence type="ECO:0000256" key="1">
    <source>
        <dbReference type="SAM" id="Coils"/>
    </source>
</evidence>
<dbReference type="InterPro" id="IPR027417">
    <property type="entry name" value="P-loop_NTPase"/>
</dbReference>
<comment type="caution">
    <text evidence="2">The sequence shown here is derived from an EMBL/GenBank/DDBJ whole genome shotgun (WGS) entry which is preliminary data.</text>
</comment>
<dbReference type="Gene3D" id="3.40.50.300">
    <property type="entry name" value="P-loop containing nucleotide triphosphate hydrolases"/>
    <property type="match status" value="2"/>
</dbReference>
<feature type="coiled-coil region" evidence="1">
    <location>
        <begin position="390"/>
        <end position="417"/>
    </location>
</feature>
<protein>
    <recommendedName>
        <fullName evidence="4">AAA domain-containing protein</fullName>
    </recommendedName>
</protein>
<dbReference type="SUPFAM" id="SSF52540">
    <property type="entry name" value="P-loop containing nucleoside triphosphate hydrolases"/>
    <property type="match status" value="1"/>
</dbReference>
<accession>A0A8J3KA65</accession>
<organism evidence="2 3">
    <name type="scientific">Catellatospora chokoriensis</name>
    <dbReference type="NCBI Taxonomy" id="310353"/>
    <lineage>
        <taxon>Bacteria</taxon>
        <taxon>Bacillati</taxon>
        <taxon>Actinomycetota</taxon>
        <taxon>Actinomycetes</taxon>
        <taxon>Micromonosporales</taxon>
        <taxon>Micromonosporaceae</taxon>
        <taxon>Catellatospora</taxon>
    </lineage>
</organism>
<evidence type="ECO:0000313" key="3">
    <source>
        <dbReference type="Proteomes" id="UP000619293"/>
    </source>
</evidence>
<sequence length="649" mass="72020">MTPSPGPWSSGDHPGVRRLELEKVELVGGGREIGFHSGLNIIQGDISTGKTTLIGLIRALLGTVPRGFPPEVDYVQAVRAEVVLGDRSWSIYRPKTTTRDALVELGENDVPPGRPPVALRLKAASAEQSYSTFILDRLGIPSISVPQARSEPGGAQTPVTMTDWLGYCIITGDEIDTQVFGHQRVFRDAKRRWVFEIAYGYYDPEMASLNAKLRTIDLQLETLGREAEFHRRFIASTPISDRKTVDARIARLTEQLTHLRGEQRLISSEVAEVPGVANLRESLLSVRALRGEAASRLSRLEGQITDLTDLHRQLNSQSAKLTRAIVADEWLVDFDFVVCPRCGTDVQPMRTPAHLCYLCHQEPQPATSRDQLLIEQERVSNQIIETSEILDLRKSALAKLETQIARLDHEASDTARTLDELTSTFVSDHAAAIAHFASEIARTEGELRRLADFALILDRLDQQAGSRSELEAAREEIVNLIGSWELSRADAEQNVIALEERMLAYLRQLRIPDLGQELTVKINRNTYLPIVAGRSFDELSSQGLKTLVNIAHALAHHTVAIDRGLPMPGLLILDGLSANAGFEGFDQERVNDVYRLLKETASGYEGQLQIVAVDNVLSPKILLQLAHDVVLNLTQEDRLIRLPQDLGRS</sequence>
<dbReference type="RefSeq" id="WP_239120734.1">
    <property type="nucleotide sequence ID" value="NZ_BAAALB010000030.1"/>
</dbReference>
<name>A0A8J3KA65_9ACTN</name>
<dbReference type="AlphaFoldDB" id="A0A8J3KA65"/>
<dbReference type="Proteomes" id="UP000619293">
    <property type="component" value="Unassembled WGS sequence"/>
</dbReference>
<evidence type="ECO:0000313" key="2">
    <source>
        <dbReference type="EMBL" id="GIF91389.1"/>
    </source>
</evidence>
<keyword evidence="3" id="KW-1185">Reference proteome</keyword>
<evidence type="ECO:0008006" key="4">
    <source>
        <dbReference type="Google" id="ProtNLM"/>
    </source>
</evidence>
<dbReference type="EMBL" id="BONG01000031">
    <property type="protein sequence ID" value="GIF91389.1"/>
    <property type="molecule type" value="Genomic_DNA"/>
</dbReference>
<keyword evidence="1" id="KW-0175">Coiled coil</keyword>